<dbReference type="STRING" id="1379903.ATO8_07611"/>
<dbReference type="eggNOG" id="ENOG5033F44">
    <property type="taxonomic scope" value="Bacteria"/>
</dbReference>
<gene>
    <name evidence="3" type="ORF">ATO8_07611</name>
</gene>
<reference evidence="3 4" key="1">
    <citation type="journal article" date="2014" name="Antonie Van Leeuwenhoek">
        <title>Roseivivax atlanticus sp. nov., isolated from surface seawater of the Atlantic Ocean.</title>
        <authorList>
            <person name="Li G."/>
            <person name="Lai Q."/>
            <person name="Liu X."/>
            <person name="Sun F."/>
            <person name="Shao Z."/>
        </authorList>
    </citation>
    <scope>NUCLEOTIDE SEQUENCE [LARGE SCALE GENOMIC DNA]</scope>
    <source>
        <strain evidence="3 4">22II-s10s</strain>
    </source>
</reference>
<evidence type="ECO:0000256" key="1">
    <source>
        <dbReference type="SAM" id="SignalP"/>
    </source>
</evidence>
<dbReference type="RefSeq" id="WP_043843480.1">
    <property type="nucleotide sequence ID" value="NZ_AQQW01000004.1"/>
</dbReference>
<feature type="signal peptide" evidence="1">
    <location>
        <begin position="1"/>
        <end position="23"/>
    </location>
</feature>
<keyword evidence="1" id="KW-0732">Signal</keyword>
<accession>W4HM61</accession>
<protein>
    <recommendedName>
        <fullName evidence="2">DUF2059 domain-containing protein</fullName>
    </recommendedName>
</protein>
<evidence type="ECO:0000313" key="3">
    <source>
        <dbReference type="EMBL" id="ETW13060.1"/>
    </source>
</evidence>
<evidence type="ECO:0000259" key="2">
    <source>
        <dbReference type="Pfam" id="PF09832"/>
    </source>
</evidence>
<evidence type="ECO:0000313" key="4">
    <source>
        <dbReference type="Proteomes" id="UP000019063"/>
    </source>
</evidence>
<feature type="domain" description="DUF2059" evidence="2">
    <location>
        <begin position="77"/>
        <end position="132"/>
    </location>
</feature>
<dbReference type="Proteomes" id="UP000019063">
    <property type="component" value="Unassembled WGS sequence"/>
</dbReference>
<sequence length="272" mass="29460">MLDRLAGAVGAAFLVAVPTHASAAPVDDLVAALRLDEVVGIMRDEGLVYADELAVEMLGTESSEGWRDTVGRIYDTDKMQESVVSGIRAELEDDQAEALADFFESDLGRRVVELELDARAAMVDPEVEEAARTVYRTAHATEAERLDGVEAFVEANDLVEQNVSGALNASLAFYRGLGDGGAIALTEEEVLADVWLSEEETRADTAEWLYGYLLMAYEPLDPEELARYTEMSDSPEGGALNRALFAGFNTMYNEISYAIGLAAARQMAGTEL</sequence>
<proteinExistence type="predicted"/>
<dbReference type="AlphaFoldDB" id="W4HM61"/>
<feature type="chain" id="PRO_5004843357" description="DUF2059 domain-containing protein" evidence="1">
    <location>
        <begin position="24"/>
        <end position="272"/>
    </location>
</feature>
<dbReference type="Pfam" id="PF09832">
    <property type="entry name" value="DUF2059"/>
    <property type="match status" value="1"/>
</dbReference>
<comment type="caution">
    <text evidence="3">The sequence shown here is derived from an EMBL/GenBank/DDBJ whole genome shotgun (WGS) entry which is preliminary data.</text>
</comment>
<organism evidence="3 4">
    <name type="scientific">Roseivivax marinus</name>
    <dbReference type="NCBI Taxonomy" id="1379903"/>
    <lineage>
        <taxon>Bacteria</taxon>
        <taxon>Pseudomonadati</taxon>
        <taxon>Pseudomonadota</taxon>
        <taxon>Alphaproteobacteria</taxon>
        <taxon>Rhodobacterales</taxon>
        <taxon>Roseobacteraceae</taxon>
        <taxon>Roseivivax</taxon>
    </lineage>
</organism>
<name>W4HM61_9RHOB</name>
<dbReference type="EMBL" id="AQQW01000004">
    <property type="protein sequence ID" value="ETW13060.1"/>
    <property type="molecule type" value="Genomic_DNA"/>
</dbReference>
<dbReference type="InterPro" id="IPR018637">
    <property type="entry name" value="DUF2059"/>
</dbReference>
<keyword evidence="4" id="KW-1185">Reference proteome</keyword>